<evidence type="ECO:0000313" key="2">
    <source>
        <dbReference type="Proteomes" id="UP000029389"/>
    </source>
</evidence>
<proteinExistence type="predicted"/>
<protein>
    <submittedName>
        <fullName evidence="1">Uncharacterized protein</fullName>
    </submittedName>
</protein>
<organism evidence="1 2">
    <name type="scientific">Bacillus clarus</name>
    <dbReference type="NCBI Taxonomy" id="2338372"/>
    <lineage>
        <taxon>Bacteria</taxon>
        <taxon>Bacillati</taxon>
        <taxon>Bacillota</taxon>
        <taxon>Bacilli</taxon>
        <taxon>Bacillales</taxon>
        <taxon>Bacillaceae</taxon>
        <taxon>Bacillus</taxon>
        <taxon>Bacillus cereus group</taxon>
    </lineage>
</organism>
<name>A0A090Z1Z4_9BACI</name>
<gene>
    <name evidence="1" type="ORF">DJ93_1647</name>
</gene>
<reference evidence="1 2" key="1">
    <citation type="submission" date="2014-04" db="EMBL/GenBank/DDBJ databases">
        <authorList>
            <person name="Bishop-Lilly K.A."/>
            <person name="Broomall S.M."/>
            <person name="Chain P.S."/>
            <person name="Chertkov O."/>
            <person name="Coyne S.R."/>
            <person name="Daligault H.E."/>
            <person name="Davenport K.W."/>
            <person name="Erkkila T."/>
            <person name="Frey K.G."/>
            <person name="Gibbons H.S."/>
            <person name="Gu W."/>
            <person name="Jaissle J."/>
            <person name="Johnson S.L."/>
            <person name="Koroleva G.I."/>
            <person name="Ladner J.T."/>
            <person name="Lo C.-C."/>
            <person name="Minogue T.D."/>
            <person name="Munk C."/>
            <person name="Palacios G.F."/>
            <person name="Redden C.L."/>
            <person name="Rosenzweig C.N."/>
            <person name="Scholz M.B."/>
            <person name="Teshima H."/>
            <person name="Xu Y."/>
        </authorList>
    </citation>
    <scope>NUCLEOTIDE SEQUENCE [LARGE SCALE GENOMIC DNA]</scope>
    <source>
        <strain evidence="1 2">BHP</strain>
    </source>
</reference>
<comment type="caution">
    <text evidence="1">The sequence shown here is derived from an EMBL/GenBank/DDBJ whole genome shotgun (WGS) entry which is preliminary data.</text>
</comment>
<accession>A0A090Z1Z4</accession>
<dbReference type="Proteomes" id="UP000029389">
    <property type="component" value="Unassembled WGS sequence"/>
</dbReference>
<dbReference type="AlphaFoldDB" id="A0A090Z1Z4"/>
<evidence type="ECO:0000313" key="1">
    <source>
        <dbReference type="EMBL" id="KFN04175.1"/>
    </source>
</evidence>
<sequence length="32" mass="3711">MRAFVIIALTFLSVISWDAFFKDKSDEENTSE</sequence>
<dbReference type="EMBL" id="JMQC01000008">
    <property type="protein sequence ID" value="KFN04175.1"/>
    <property type="molecule type" value="Genomic_DNA"/>
</dbReference>